<keyword evidence="4 8" id="KW-0812">Transmembrane</keyword>
<dbReference type="RefSeq" id="WP_203850660.1">
    <property type="nucleotide sequence ID" value="NZ_BAAAVW010000020.1"/>
</dbReference>
<accession>A0A919UBB2</accession>
<dbReference type="Pfam" id="PF03176">
    <property type="entry name" value="MMPL"/>
    <property type="match status" value="1"/>
</dbReference>
<reference evidence="10" key="1">
    <citation type="submission" date="2021-01" db="EMBL/GenBank/DDBJ databases">
        <title>Whole genome shotgun sequence of Dactylosporangium siamense NBRC 106093.</title>
        <authorList>
            <person name="Komaki H."/>
            <person name="Tamura T."/>
        </authorList>
    </citation>
    <scope>NUCLEOTIDE SEQUENCE</scope>
    <source>
        <strain evidence="10">NBRC 106093</strain>
    </source>
</reference>
<protein>
    <recommendedName>
        <fullName evidence="9">Membrane transport protein MMPL domain-containing protein</fullName>
    </recommendedName>
</protein>
<evidence type="ECO:0000256" key="3">
    <source>
        <dbReference type="ARBA" id="ARBA00022475"/>
    </source>
</evidence>
<evidence type="ECO:0000256" key="4">
    <source>
        <dbReference type="ARBA" id="ARBA00022692"/>
    </source>
</evidence>
<dbReference type="PANTHER" id="PTHR33406">
    <property type="entry name" value="MEMBRANE PROTEIN MJ1562-RELATED"/>
    <property type="match status" value="1"/>
</dbReference>
<feature type="domain" description="Membrane transport protein MMPL" evidence="9">
    <location>
        <begin position="116"/>
        <end position="321"/>
    </location>
</feature>
<keyword evidence="3" id="KW-1003">Cell membrane</keyword>
<organism evidence="10 11">
    <name type="scientific">Dactylosporangium siamense</name>
    <dbReference type="NCBI Taxonomy" id="685454"/>
    <lineage>
        <taxon>Bacteria</taxon>
        <taxon>Bacillati</taxon>
        <taxon>Actinomycetota</taxon>
        <taxon>Actinomycetes</taxon>
        <taxon>Micromonosporales</taxon>
        <taxon>Micromonosporaceae</taxon>
        <taxon>Dactylosporangium</taxon>
    </lineage>
</organism>
<dbReference type="PANTHER" id="PTHR33406:SF11">
    <property type="entry name" value="MEMBRANE PROTEIN SCO6666-RELATED"/>
    <property type="match status" value="1"/>
</dbReference>
<feature type="transmembrane region" description="Helical" evidence="8">
    <location>
        <begin position="149"/>
        <end position="169"/>
    </location>
</feature>
<dbReference type="SUPFAM" id="SSF82866">
    <property type="entry name" value="Multidrug efflux transporter AcrB transmembrane domain"/>
    <property type="match status" value="1"/>
</dbReference>
<feature type="region of interest" description="Disordered" evidence="7">
    <location>
        <begin position="339"/>
        <end position="362"/>
    </location>
</feature>
<dbReference type="EMBL" id="BONQ01000110">
    <property type="protein sequence ID" value="GIG48972.1"/>
    <property type="molecule type" value="Genomic_DNA"/>
</dbReference>
<keyword evidence="6 8" id="KW-0472">Membrane</keyword>
<comment type="subcellular location">
    <subcellularLocation>
        <location evidence="1">Cell membrane</location>
        <topology evidence="1">Multi-pass membrane protein</topology>
    </subcellularLocation>
</comment>
<feature type="transmembrane region" description="Helical" evidence="8">
    <location>
        <begin position="256"/>
        <end position="278"/>
    </location>
</feature>
<proteinExistence type="inferred from homology"/>
<dbReference type="Gene3D" id="1.20.1640.10">
    <property type="entry name" value="Multidrug efflux transporter AcrB transmembrane domain"/>
    <property type="match status" value="1"/>
</dbReference>
<keyword evidence="11" id="KW-1185">Reference proteome</keyword>
<comment type="similarity">
    <text evidence="2">Belongs to the resistance-nodulation-cell division (RND) (TC 2.A.6) family. MmpL subfamily.</text>
</comment>
<name>A0A919UBB2_9ACTN</name>
<evidence type="ECO:0000256" key="6">
    <source>
        <dbReference type="ARBA" id="ARBA00023136"/>
    </source>
</evidence>
<feature type="transmembrane region" description="Helical" evidence="8">
    <location>
        <begin position="215"/>
        <end position="235"/>
    </location>
</feature>
<evidence type="ECO:0000313" key="11">
    <source>
        <dbReference type="Proteomes" id="UP000660611"/>
    </source>
</evidence>
<comment type="caution">
    <text evidence="10">The sequence shown here is derived from an EMBL/GenBank/DDBJ whole genome shotgun (WGS) entry which is preliminary data.</text>
</comment>
<evidence type="ECO:0000256" key="5">
    <source>
        <dbReference type="ARBA" id="ARBA00022989"/>
    </source>
</evidence>
<gene>
    <name evidence="10" type="ORF">Dsi01nite_070130</name>
</gene>
<sequence length="362" mass="37321">MRRPVPVLAAVVLVLAVLASPFLRAEFGAADERVLPPGTSSRVVSERLAAEFPGGGGDTLTVLVSGADRAAADAFAGDIGRLGGVTQATVTATKGASSVVTVAYAGPLNRDLVLDVRALPAPAGAQVLVGGEAADVEDRLESLGGRLPYMALVAAAGTMVLLFLAFGSLVLPVKAVLMNLVSIGASFGAIVWIFQDGHLSDLLGFTPTGDLEASQLVLVLAVLFGLSTDYEVFLLSRVREEWDRTGDNTTAVATGLQRTGAIITSAALLLIVVVGGFATRGISFIKMIGVGMIIALVVDATIVRALLVPATMRLLGRANWWLPSPLLRVYRRFGIRESAGDADGGPEAPQPGLVSAQSPSSA</sequence>
<evidence type="ECO:0000256" key="7">
    <source>
        <dbReference type="SAM" id="MobiDB-lite"/>
    </source>
</evidence>
<dbReference type="GO" id="GO:0005886">
    <property type="term" value="C:plasma membrane"/>
    <property type="evidence" value="ECO:0007669"/>
    <property type="project" value="UniProtKB-SubCell"/>
</dbReference>
<evidence type="ECO:0000256" key="2">
    <source>
        <dbReference type="ARBA" id="ARBA00010157"/>
    </source>
</evidence>
<evidence type="ECO:0000259" key="9">
    <source>
        <dbReference type="Pfam" id="PF03176"/>
    </source>
</evidence>
<evidence type="ECO:0000256" key="8">
    <source>
        <dbReference type="SAM" id="Phobius"/>
    </source>
</evidence>
<dbReference type="InterPro" id="IPR050545">
    <property type="entry name" value="Mycobact_MmpL"/>
</dbReference>
<feature type="transmembrane region" description="Helical" evidence="8">
    <location>
        <begin position="176"/>
        <end position="195"/>
    </location>
</feature>
<dbReference type="Proteomes" id="UP000660611">
    <property type="component" value="Unassembled WGS sequence"/>
</dbReference>
<dbReference type="InterPro" id="IPR004869">
    <property type="entry name" value="MMPL_dom"/>
</dbReference>
<keyword evidence="5 8" id="KW-1133">Transmembrane helix</keyword>
<dbReference type="AlphaFoldDB" id="A0A919UBB2"/>
<feature type="transmembrane region" description="Helical" evidence="8">
    <location>
        <begin position="284"/>
        <end position="307"/>
    </location>
</feature>
<evidence type="ECO:0000256" key="1">
    <source>
        <dbReference type="ARBA" id="ARBA00004651"/>
    </source>
</evidence>
<evidence type="ECO:0000313" key="10">
    <source>
        <dbReference type="EMBL" id="GIG48972.1"/>
    </source>
</evidence>